<dbReference type="InterPro" id="IPR000182">
    <property type="entry name" value="GNAT_dom"/>
</dbReference>
<evidence type="ECO:0000256" key="2">
    <source>
        <dbReference type="ARBA" id="ARBA00023315"/>
    </source>
</evidence>
<dbReference type="InterPro" id="IPR016181">
    <property type="entry name" value="Acyl_CoA_acyltransferase"/>
</dbReference>
<dbReference type="PANTHER" id="PTHR43420:SF47">
    <property type="entry name" value="N-ACETYLTRANSFERASE DOMAIN-CONTAINING PROTEIN"/>
    <property type="match status" value="1"/>
</dbReference>
<dbReference type="AlphaFoldDB" id="A0A974NFN3"/>
<keyword evidence="5" id="KW-1185">Reference proteome</keyword>
<organism evidence="4 5">
    <name type="scientific">Entomomonas asaccharolytica</name>
    <dbReference type="NCBI Taxonomy" id="2785331"/>
    <lineage>
        <taxon>Bacteria</taxon>
        <taxon>Pseudomonadati</taxon>
        <taxon>Pseudomonadota</taxon>
        <taxon>Gammaproteobacteria</taxon>
        <taxon>Pseudomonadales</taxon>
        <taxon>Pseudomonadaceae</taxon>
        <taxon>Entomomonas</taxon>
    </lineage>
</organism>
<evidence type="ECO:0000313" key="5">
    <source>
        <dbReference type="Proteomes" id="UP000595278"/>
    </source>
</evidence>
<reference evidence="4 5" key="1">
    <citation type="submission" date="2021-01" db="EMBL/GenBank/DDBJ databases">
        <title>Entomomonas sp. F2A isolated from a house cricket (Acheta domesticus).</title>
        <authorList>
            <person name="Spergser J."/>
            <person name="Busse H.-J."/>
        </authorList>
    </citation>
    <scope>NUCLEOTIDE SEQUENCE [LARGE SCALE GENOMIC DNA]</scope>
    <source>
        <strain evidence="4 5">F2A</strain>
    </source>
</reference>
<dbReference type="KEGG" id="eaz:JHT90_14810"/>
<keyword evidence="1" id="KW-0808">Transferase</keyword>
<dbReference type="PROSITE" id="PS51186">
    <property type="entry name" value="GNAT"/>
    <property type="match status" value="1"/>
</dbReference>
<dbReference type="Gene3D" id="3.40.630.30">
    <property type="match status" value="1"/>
</dbReference>
<keyword evidence="2" id="KW-0012">Acyltransferase</keyword>
<proteinExistence type="predicted"/>
<sequence length="147" mass="17109">MQIQPVLENKKSFLDLLLLADEQESMIDKYLERGDMFALYDEDLKSICVVTQESTDLYEIKNIATVQKYQGQGYGKALIHYVLQHYKNKCKAIQVGTGESDLTIPFYESCGFSYSHKIANFFIDNYDHPIFDRDKQLIDMVYLKIVL</sequence>
<dbReference type="GO" id="GO:0016747">
    <property type="term" value="F:acyltransferase activity, transferring groups other than amino-acyl groups"/>
    <property type="evidence" value="ECO:0007669"/>
    <property type="project" value="InterPro"/>
</dbReference>
<evidence type="ECO:0000259" key="3">
    <source>
        <dbReference type="PROSITE" id="PS51186"/>
    </source>
</evidence>
<evidence type="ECO:0000313" key="4">
    <source>
        <dbReference type="EMBL" id="QQP85617.1"/>
    </source>
</evidence>
<name>A0A974NFN3_9GAMM</name>
<dbReference type="Proteomes" id="UP000595278">
    <property type="component" value="Chromosome"/>
</dbReference>
<protein>
    <submittedName>
        <fullName evidence="4">GNAT family N-acetyltransferase</fullName>
    </submittedName>
</protein>
<dbReference type="Pfam" id="PF13508">
    <property type="entry name" value="Acetyltransf_7"/>
    <property type="match status" value="1"/>
</dbReference>
<feature type="domain" description="N-acetyltransferase" evidence="3">
    <location>
        <begin position="1"/>
        <end position="147"/>
    </location>
</feature>
<dbReference type="EMBL" id="CP067393">
    <property type="protein sequence ID" value="QQP85617.1"/>
    <property type="molecule type" value="Genomic_DNA"/>
</dbReference>
<gene>
    <name evidence="4" type="ORF">JHT90_14810</name>
</gene>
<dbReference type="InterPro" id="IPR050680">
    <property type="entry name" value="YpeA/RimI_acetyltransf"/>
</dbReference>
<evidence type="ECO:0000256" key="1">
    <source>
        <dbReference type="ARBA" id="ARBA00022679"/>
    </source>
</evidence>
<dbReference type="FunFam" id="3.40.630.30:FF:000165">
    <property type="entry name" value="IAA acetyltransferase"/>
    <property type="match status" value="1"/>
</dbReference>
<dbReference type="RefSeq" id="WP_201092415.1">
    <property type="nucleotide sequence ID" value="NZ_CP067393.1"/>
</dbReference>
<accession>A0A974NFN3</accession>
<dbReference type="CDD" id="cd04301">
    <property type="entry name" value="NAT_SF"/>
    <property type="match status" value="1"/>
</dbReference>
<dbReference type="SUPFAM" id="SSF55729">
    <property type="entry name" value="Acyl-CoA N-acyltransferases (Nat)"/>
    <property type="match status" value="1"/>
</dbReference>
<dbReference type="PANTHER" id="PTHR43420">
    <property type="entry name" value="ACETYLTRANSFERASE"/>
    <property type="match status" value="1"/>
</dbReference>